<proteinExistence type="predicted"/>
<dbReference type="Proteomes" id="UP000828390">
    <property type="component" value="Unassembled WGS sequence"/>
</dbReference>
<dbReference type="InterPro" id="IPR038178">
    <property type="entry name" value="Kringle_sf"/>
</dbReference>
<comment type="caution">
    <text evidence="6">The sequence shown here is derived from an EMBL/GenBank/DDBJ whole genome shotgun (WGS) entry which is preliminary data.</text>
</comment>
<feature type="domain" description="Kringle" evidence="5">
    <location>
        <begin position="58"/>
        <end position="119"/>
    </location>
</feature>
<keyword evidence="4" id="KW-0732">Signal</keyword>
<evidence type="ECO:0000256" key="1">
    <source>
        <dbReference type="ARBA" id="ARBA00022572"/>
    </source>
</evidence>
<dbReference type="AlphaFoldDB" id="A0A9D4M2C1"/>
<keyword evidence="2" id="KW-1015">Disulfide bond</keyword>
<name>A0A9D4M2C1_DREPO</name>
<keyword evidence="7" id="KW-1185">Reference proteome</keyword>
<dbReference type="InterPro" id="IPR013806">
    <property type="entry name" value="Kringle-like"/>
</dbReference>
<dbReference type="InterPro" id="IPR000001">
    <property type="entry name" value="Kringle"/>
</dbReference>
<evidence type="ECO:0000256" key="3">
    <source>
        <dbReference type="PROSITE-ProRule" id="PRU00121"/>
    </source>
</evidence>
<dbReference type="EMBL" id="JAIWYP010000002">
    <property type="protein sequence ID" value="KAH3868173.1"/>
    <property type="molecule type" value="Genomic_DNA"/>
</dbReference>
<organism evidence="6 7">
    <name type="scientific">Dreissena polymorpha</name>
    <name type="common">Zebra mussel</name>
    <name type="synonym">Mytilus polymorpha</name>
    <dbReference type="NCBI Taxonomy" id="45954"/>
    <lineage>
        <taxon>Eukaryota</taxon>
        <taxon>Metazoa</taxon>
        <taxon>Spiralia</taxon>
        <taxon>Lophotrochozoa</taxon>
        <taxon>Mollusca</taxon>
        <taxon>Bivalvia</taxon>
        <taxon>Autobranchia</taxon>
        <taxon>Heteroconchia</taxon>
        <taxon>Euheterodonta</taxon>
        <taxon>Imparidentia</taxon>
        <taxon>Neoheterodontei</taxon>
        <taxon>Myida</taxon>
        <taxon>Dreissenoidea</taxon>
        <taxon>Dreissenidae</taxon>
        <taxon>Dreissena</taxon>
    </lineage>
</organism>
<reference evidence="6" key="1">
    <citation type="journal article" date="2019" name="bioRxiv">
        <title>The Genome of the Zebra Mussel, Dreissena polymorpha: A Resource for Invasive Species Research.</title>
        <authorList>
            <person name="McCartney M.A."/>
            <person name="Auch B."/>
            <person name="Kono T."/>
            <person name="Mallez S."/>
            <person name="Zhang Y."/>
            <person name="Obille A."/>
            <person name="Becker A."/>
            <person name="Abrahante J.E."/>
            <person name="Garbe J."/>
            <person name="Badalamenti J.P."/>
            <person name="Herman A."/>
            <person name="Mangelson H."/>
            <person name="Liachko I."/>
            <person name="Sullivan S."/>
            <person name="Sone E.D."/>
            <person name="Koren S."/>
            <person name="Silverstein K.A.T."/>
            <person name="Beckman K.B."/>
            <person name="Gohl D.M."/>
        </authorList>
    </citation>
    <scope>NUCLEOTIDE SEQUENCE</scope>
    <source>
        <strain evidence="6">Duluth1</strain>
        <tissue evidence="6">Whole animal</tissue>
    </source>
</reference>
<gene>
    <name evidence="6" type="ORF">DPMN_031313</name>
</gene>
<protein>
    <recommendedName>
        <fullName evidence="5">Kringle domain-containing protein</fullName>
    </recommendedName>
</protein>
<reference evidence="6" key="2">
    <citation type="submission" date="2020-11" db="EMBL/GenBank/DDBJ databases">
        <authorList>
            <person name="McCartney M.A."/>
            <person name="Auch B."/>
            <person name="Kono T."/>
            <person name="Mallez S."/>
            <person name="Becker A."/>
            <person name="Gohl D.M."/>
            <person name="Silverstein K.A.T."/>
            <person name="Koren S."/>
            <person name="Bechman K.B."/>
            <person name="Herman A."/>
            <person name="Abrahante J.E."/>
            <person name="Garbe J."/>
        </authorList>
    </citation>
    <scope>NUCLEOTIDE SEQUENCE</scope>
    <source>
        <strain evidence="6">Duluth1</strain>
        <tissue evidence="6">Whole animal</tissue>
    </source>
</reference>
<evidence type="ECO:0000256" key="2">
    <source>
        <dbReference type="ARBA" id="ARBA00023157"/>
    </source>
</evidence>
<accession>A0A9D4M2C1</accession>
<dbReference type="SUPFAM" id="SSF57440">
    <property type="entry name" value="Kringle-like"/>
    <property type="match status" value="1"/>
</dbReference>
<dbReference type="Gene3D" id="2.40.20.10">
    <property type="entry name" value="Plasminogen Kringle 4"/>
    <property type="match status" value="1"/>
</dbReference>
<comment type="caution">
    <text evidence="3">Lacks conserved residue(s) required for the propagation of feature annotation.</text>
</comment>
<dbReference type="PROSITE" id="PS50070">
    <property type="entry name" value="KRINGLE_2"/>
    <property type="match status" value="1"/>
</dbReference>
<feature type="chain" id="PRO_5039500472" description="Kringle domain-containing protein" evidence="4">
    <location>
        <begin position="16"/>
        <end position="249"/>
    </location>
</feature>
<keyword evidence="1 3" id="KW-0420">Kringle</keyword>
<feature type="signal peptide" evidence="4">
    <location>
        <begin position="1"/>
        <end position="15"/>
    </location>
</feature>
<evidence type="ECO:0000256" key="4">
    <source>
        <dbReference type="SAM" id="SignalP"/>
    </source>
</evidence>
<evidence type="ECO:0000313" key="7">
    <source>
        <dbReference type="Proteomes" id="UP000828390"/>
    </source>
</evidence>
<evidence type="ECO:0000313" key="6">
    <source>
        <dbReference type="EMBL" id="KAH3868173.1"/>
    </source>
</evidence>
<evidence type="ECO:0000259" key="5">
    <source>
        <dbReference type="PROSITE" id="PS50070"/>
    </source>
</evidence>
<sequence>MIFVPICFRTLALLSYWTNQPSVSRRGTNTLDAESLVEHAVRRNQLNMLNVAFTEQYYNGHVSTAEGGGKCETWAAMLAGNPSLKPEMFPDYNVSAANNYCRDPYKTGRPQCVDRNTDVNCNLSLPVLDPQKNHLQHNHISRYHEFTTNYISNDDNDNTNKYANINNNAQYYDTYANSNKNHYHFTDDDNSNNHNTNYNNHNQFYHDTYDNNYYPASLVGYTPLRTLGILVASQAATNRIWTEAVGWPL</sequence>